<evidence type="ECO:0000313" key="2">
    <source>
        <dbReference type="EMBL" id="KAK7283163.1"/>
    </source>
</evidence>
<gene>
    <name evidence="2" type="ORF">RIF29_12511</name>
</gene>
<evidence type="ECO:0008006" key="4">
    <source>
        <dbReference type="Google" id="ProtNLM"/>
    </source>
</evidence>
<evidence type="ECO:0000256" key="1">
    <source>
        <dbReference type="SAM" id="Phobius"/>
    </source>
</evidence>
<feature type="transmembrane region" description="Helical" evidence="1">
    <location>
        <begin position="53"/>
        <end position="72"/>
    </location>
</feature>
<proteinExistence type="predicted"/>
<keyword evidence="1" id="KW-0812">Transmembrane</keyword>
<protein>
    <recommendedName>
        <fullName evidence="4">Transmembrane protein</fullName>
    </recommendedName>
</protein>
<organism evidence="2 3">
    <name type="scientific">Crotalaria pallida</name>
    <name type="common">Smooth rattlebox</name>
    <name type="synonym">Crotalaria striata</name>
    <dbReference type="NCBI Taxonomy" id="3830"/>
    <lineage>
        <taxon>Eukaryota</taxon>
        <taxon>Viridiplantae</taxon>
        <taxon>Streptophyta</taxon>
        <taxon>Embryophyta</taxon>
        <taxon>Tracheophyta</taxon>
        <taxon>Spermatophyta</taxon>
        <taxon>Magnoliopsida</taxon>
        <taxon>eudicotyledons</taxon>
        <taxon>Gunneridae</taxon>
        <taxon>Pentapetalae</taxon>
        <taxon>rosids</taxon>
        <taxon>fabids</taxon>
        <taxon>Fabales</taxon>
        <taxon>Fabaceae</taxon>
        <taxon>Papilionoideae</taxon>
        <taxon>50 kb inversion clade</taxon>
        <taxon>genistoids sensu lato</taxon>
        <taxon>core genistoids</taxon>
        <taxon>Crotalarieae</taxon>
        <taxon>Crotalaria</taxon>
    </lineage>
</organism>
<evidence type="ECO:0000313" key="3">
    <source>
        <dbReference type="Proteomes" id="UP001372338"/>
    </source>
</evidence>
<keyword evidence="3" id="KW-1185">Reference proteome</keyword>
<accession>A0AAN9IN83</accession>
<dbReference type="EMBL" id="JAYWIO010000002">
    <property type="protein sequence ID" value="KAK7283163.1"/>
    <property type="molecule type" value="Genomic_DNA"/>
</dbReference>
<reference evidence="2 3" key="1">
    <citation type="submission" date="2024-01" db="EMBL/GenBank/DDBJ databases">
        <title>The genomes of 5 underutilized Papilionoideae crops provide insights into root nodulation and disease resistanc.</title>
        <authorList>
            <person name="Yuan L."/>
        </authorList>
    </citation>
    <scope>NUCLEOTIDE SEQUENCE [LARGE SCALE GENOMIC DNA]</scope>
    <source>
        <strain evidence="2">ZHUSHIDOU_FW_LH</strain>
        <tissue evidence="2">Leaf</tissue>
    </source>
</reference>
<keyword evidence="1" id="KW-0472">Membrane</keyword>
<dbReference type="PANTHER" id="PTHR35758:SF3">
    <property type="entry name" value="PROTEIN, PUTATIVE-RELATED"/>
    <property type="match status" value="1"/>
</dbReference>
<dbReference type="AlphaFoldDB" id="A0AAN9IN83"/>
<comment type="caution">
    <text evidence="2">The sequence shown here is derived from an EMBL/GenBank/DDBJ whole genome shotgun (WGS) entry which is preliminary data.</text>
</comment>
<name>A0AAN9IN83_CROPI</name>
<dbReference type="Proteomes" id="UP001372338">
    <property type="component" value="Unassembled WGS sequence"/>
</dbReference>
<feature type="transmembrane region" description="Helical" evidence="1">
    <location>
        <begin position="84"/>
        <end position="105"/>
    </location>
</feature>
<sequence>MELEANRRGSRFSSYERLAAIGLLLLAVASPLFIDHKPECESEENEQPTDVAFPLPLLLLLLISAIAASAFLDRDFTRFDRDWIHRVGGSSAGIVMILAILFLVLRFKSSL</sequence>
<keyword evidence="1" id="KW-1133">Transmembrane helix</keyword>
<dbReference type="PANTHER" id="PTHR35758">
    <property type="entry name" value="TRANSMEMBRANE PROTEIN"/>
    <property type="match status" value="1"/>
</dbReference>